<feature type="region of interest" description="Disordered" evidence="2">
    <location>
        <begin position="316"/>
        <end position="348"/>
    </location>
</feature>
<feature type="compositionally biased region" description="Low complexity" evidence="2">
    <location>
        <begin position="167"/>
        <end position="178"/>
    </location>
</feature>
<keyword evidence="1" id="KW-0175">Coiled coil</keyword>
<dbReference type="AlphaFoldDB" id="A0A9Q0M2H1"/>
<name>A0A9Q0M2H1_BLOTA</name>
<gene>
    <name evidence="3" type="ORF">RDWZM_009153</name>
</gene>
<dbReference type="OMA" id="PINTINQ"/>
<feature type="region of interest" description="Disordered" evidence="2">
    <location>
        <begin position="151"/>
        <end position="178"/>
    </location>
</feature>
<feature type="region of interest" description="Disordered" evidence="2">
    <location>
        <begin position="102"/>
        <end position="133"/>
    </location>
</feature>
<feature type="compositionally biased region" description="Polar residues" evidence="2">
    <location>
        <begin position="50"/>
        <end position="61"/>
    </location>
</feature>
<feature type="region of interest" description="Disordered" evidence="2">
    <location>
        <begin position="363"/>
        <end position="389"/>
    </location>
</feature>
<evidence type="ECO:0000313" key="4">
    <source>
        <dbReference type="Proteomes" id="UP001142055"/>
    </source>
</evidence>
<feature type="compositionally biased region" description="Polar residues" evidence="2">
    <location>
        <begin position="151"/>
        <end position="166"/>
    </location>
</feature>
<feature type="region of interest" description="Disordered" evidence="2">
    <location>
        <begin position="416"/>
        <end position="472"/>
    </location>
</feature>
<dbReference type="EMBL" id="JAPWDV010000003">
    <property type="protein sequence ID" value="KAJ6217996.1"/>
    <property type="molecule type" value="Genomic_DNA"/>
</dbReference>
<comment type="caution">
    <text evidence="3">The sequence shown here is derived from an EMBL/GenBank/DDBJ whole genome shotgun (WGS) entry which is preliminary data.</text>
</comment>
<feature type="compositionally biased region" description="Polar residues" evidence="2">
    <location>
        <begin position="102"/>
        <end position="113"/>
    </location>
</feature>
<dbReference type="Proteomes" id="UP001142055">
    <property type="component" value="Chromosome 3"/>
</dbReference>
<dbReference type="Gene3D" id="6.10.250.3120">
    <property type="match status" value="1"/>
</dbReference>
<feature type="compositionally biased region" description="Acidic residues" evidence="2">
    <location>
        <begin position="806"/>
        <end position="820"/>
    </location>
</feature>
<feature type="compositionally biased region" description="Polar residues" evidence="2">
    <location>
        <begin position="416"/>
        <end position="425"/>
    </location>
</feature>
<evidence type="ECO:0000256" key="1">
    <source>
        <dbReference type="SAM" id="Coils"/>
    </source>
</evidence>
<evidence type="ECO:0000313" key="3">
    <source>
        <dbReference type="EMBL" id="KAJ6217996.1"/>
    </source>
</evidence>
<sequence>MATTTNPVNTSVADHSGSVSTTMSMSSLFERVTNFRRSLIKNQQKKNKIRPSSGSFNLFKPSNSTSNIEKTLCTNVDTNGSHKKMLNNDSYLINEQMESSLTNANGYHGSTTADVDEDDEAKTSSNHNHSSIVVDEGDAIYGFTSSNMNQTSFRTRQRKQTSNIVCPSSTSPSPMFTSSSSCISLYETIDEVEPISIVDESTSGKSPPKQHQQPPPPPLPPTNGRQFQVNNAKFRTNSQNSRQLRIGSIHDYDWKHDLLLMGNRSHFYTQHNNTNESNNGPMIDHIEQSYAINSIGSRIYENVQIGSVISPFVGKQNRHQNHSHHQHNQHHHHPKRSDNRKLTKDSGYESASTLVSLTQLNTCTPLQSSPQPSTPLPSITSPMGNNPINTINQHLISQLTTVAVQHSRSDSIDSTISLDADQIQSPSPPIPKCLEDSTRKLHNLHPSPPSVEDDSRPPTPPVRYSSLPQNRTFHSRNHKSEATFTQLHHSPIKSNQNGQMKSHPKVSASSIPISTKYFHAKQDSWPIKPNKCVPSNGLKSKTTLETSLDDIINFDHQNDIQVTSPQPPLLPPPPPLPPKDKLNMKPPQEMAKTTNSNNSEIKAIQKRAVYEFYLRQKEKKEKEKKELNLNDSSGSIKNYSTKRSNCANINGILPLNSDLKECDRNLQEYLPFPTPPPPLSSSSPDRRPLSVEMVNNSELQQNDNFPPPPTPIAMDSPPFRPNPSCSLQINVENTVQMNSDLVSPSFPPPPTPIAQEASCDISVIDTPAKQMFFSVDLSILWPKIDFSRLFQDLPPPPVKESNLDSDLPEEEEEDNDEEEELISIEQNRERQQHLQWRLTNLCCEQKRIALELERNEQIVGQLVDARLSTLEPNSLVDQSKLKLLCNDMVTIVRLMVSIVQQLARHERLKVSGIKKRAAAVPDCNGTLENDNNNFFPNGNIDVPNDVVTNLDTVSHCYPQIKSNEKSTNKEEEEQVEEQKEATVEIGQNWQQKLTRLWSQLDEAKRLRDNIETRRTMFEQRISRKYPDIEKKAKVNRLNLFSNDSYLLNESDPFASTGLILSDDIDLTSLIRYYLNNKEDLLVQQEVGQLLYHDLKARIDGYNDRNESKCSNKIVK</sequence>
<feature type="compositionally biased region" description="Pro residues" evidence="2">
    <location>
        <begin position="565"/>
        <end position="577"/>
    </location>
</feature>
<keyword evidence="4" id="KW-1185">Reference proteome</keyword>
<protein>
    <submittedName>
        <fullName evidence="3">Uncharacterized protein</fullName>
    </submittedName>
</protein>
<organism evidence="3 4">
    <name type="scientific">Blomia tropicalis</name>
    <name type="common">Mite</name>
    <dbReference type="NCBI Taxonomy" id="40697"/>
    <lineage>
        <taxon>Eukaryota</taxon>
        <taxon>Metazoa</taxon>
        <taxon>Ecdysozoa</taxon>
        <taxon>Arthropoda</taxon>
        <taxon>Chelicerata</taxon>
        <taxon>Arachnida</taxon>
        <taxon>Acari</taxon>
        <taxon>Acariformes</taxon>
        <taxon>Sarcoptiformes</taxon>
        <taxon>Astigmata</taxon>
        <taxon>Glycyphagoidea</taxon>
        <taxon>Echimyopodidae</taxon>
        <taxon>Blomia</taxon>
    </lineage>
</organism>
<feature type="compositionally biased region" description="Basic and acidic residues" evidence="2">
    <location>
        <begin position="336"/>
        <end position="347"/>
    </location>
</feature>
<proteinExistence type="predicted"/>
<feature type="compositionally biased region" description="Low complexity" evidence="2">
    <location>
        <begin position="364"/>
        <end position="382"/>
    </location>
</feature>
<feature type="region of interest" description="Disordered" evidence="2">
    <location>
        <begin position="560"/>
        <end position="595"/>
    </location>
</feature>
<reference evidence="3" key="1">
    <citation type="submission" date="2022-12" db="EMBL/GenBank/DDBJ databases">
        <title>Genome assemblies of Blomia tropicalis.</title>
        <authorList>
            <person name="Cui Y."/>
        </authorList>
    </citation>
    <scope>NUCLEOTIDE SEQUENCE</scope>
    <source>
        <tissue evidence="3">Adult mites</tissue>
    </source>
</reference>
<feature type="compositionally biased region" description="Basic residues" evidence="2">
    <location>
        <begin position="316"/>
        <end position="335"/>
    </location>
</feature>
<feature type="region of interest" description="Disordered" evidence="2">
    <location>
        <begin position="42"/>
        <end position="61"/>
    </location>
</feature>
<evidence type="ECO:0000256" key="2">
    <source>
        <dbReference type="SAM" id="MobiDB-lite"/>
    </source>
</evidence>
<feature type="region of interest" description="Disordered" evidence="2">
    <location>
        <begin position="199"/>
        <end position="226"/>
    </location>
</feature>
<feature type="coiled-coil region" evidence="1">
    <location>
        <begin position="961"/>
        <end position="1020"/>
    </location>
</feature>
<accession>A0A9Q0M2H1</accession>
<feature type="region of interest" description="Disordered" evidence="2">
    <location>
        <begin position="795"/>
        <end position="820"/>
    </location>
</feature>